<evidence type="ECO:0000256" key="1">
    <source>
        <dbReference type="SAM" id="MobiDB-lite"/>
    </source>
</evidence>
<accession>A0A4P9Y9Z6</accession>
<sequence>MDPPRKISSEPYSGLNEDGSTDRLTLTNSESSMNPLPPKSDLKSIVKSGLPLKHSNQSFFEFVDARFQDRSTIMNLDNAIAPLEHTYHSKSKLELKLPFKNPSPSVSEVFQNQAMFTNLEISRNESKMNIKSQNLIKMDKEEKEYIYFSTSAQNVPSSLNVDEQTHPPISIFTSTPMNQLKNKQSILEQPLRESIQKDHSSFEFNDARSQDESILTNLETFMDPLQHPSTSLSKSKTKMDLPAENDALFQNLPALSNLETFMDPLQLPSMFISTSK</sequence>
<feature type="compositionally biased region" description="Polar residues" evidence="1">
    <location>
        <begin position="22"/>
        <end position="34"/>
    </location>
</feature>
<organism evidence="2 3">
    <name type="scientific">Rozella allomycis (strain CSF55)</name>
    <dbReference type="NCBI Taxonomy" id="988480"/>
    <lineage>
        <taxon>Eukaryota</taxon>
        <taxon>Fungi</taxon>
        <taxon>Fungi incertae sedis</taxon>
        <taxon>Cryptomycota</taxon>
        <taxon>Cryptomycota incertae sedis</taxon>
        <taxon>Rozella</taxon>
    </lineage>
</organism>
<feature type="region of interest" description="Disordered" evidence="1">
    <location>
        <begin position="1"/>
        <end position="40"/>
    </location>
</feature>
<gene>
    <name evidence="2" type="ORF">ROZALSC1DRAFT_25746</name>
</gene>
<dbReference type="EMBL" id="ML007111">
    <property type="protein sequence ID" value="RKP16033.1"/>
    <property type="molecule type" value="Genomic_DNA"/>
</dbReference>
<evidence type="ECO:0000313" key="2">
    <source>
        <dbReference type="EMBL" id="RKP16033.1"/>
    </source>
</evidence>
<dbReference type="Proteomes" id="UP000281549">
    <property type="component" value="Unassembled WGS sequence"/>
</dbReference>
<dbReference type="AlphaFoldDB" id="A0A4P9Y9Z6"/>
<proteinExistence type="predicted"/>
<name>A0A4P9Y9Z6_ROZAC</name>
<evidence type="ECO:0000313" key="3">
    <source>
        <dbReference type="Proteomes" id="UP000281549"/>
    </source>
</evidence>
<feature type="non-terminal residue" evidence="2">
    <location>
        <position position="276"/>
    </location>
</feature>
<protein>
    <submittedName>
        <fullName evidence="2">Uncharacterized protein</fullName>
    </submittedName>
</protein>
<reference evidence="3" key="1">
    <citation type="journal article" date="2018" name="Nat. Microbiol.">
        <title>Leveraging single-cell genomics to expand the fungal tree of life.</title>
        <authorList>
            <person name="Ahrendt S.R."/>
            <person name="Quandt C.A."/>
            <person name="Ciobanu D."/>
            <person name="Clum A."/>
            <person name="Salamov A."/>
            <person name="Andreopoulos B."/>
            <person name="Cheng J.F."/>
            <person name="Woyke T."/>
            <person name="Pelin A."/>
            <person name="Henrissat B."/>
            <person name="Reynolds N.K."/>
            <person name="Benny G.L."/>
            <person name="Smith M.E."/>
            <person name="James T.Y."/>
            <person name="Grigoriev I.V."/>
        </authorList>
    </citation>
    <scope>NUCLEOTIDE SEQUENCE [LARGE SCALE GENOMIC DNA]</scope>
    <source>
        <strain evidence="3">CSF55</strain>
    </source>
</reference>